<reference evidence="2" key="2">
    <citation type="submission" date="2023-05" db="EMBL/GenBank/DDBJ databases">
        <authorList>
            <person name="Schelkunov M.I."/>
        </authorList>
    </citation>
    <scope>NUCLEOTIDE SEQUENCE</scope>
    <source>
        <strain evidence="2">Hsosn_3</strain>
        <tissue evidence="2">Leaf</tissue>
    </source>
</reference>
<evidence type="ECO:0000313" key="3">
    <source>
        <dbReference type="Proteomes" id="UP001237642"/>
    </source>
</evidence>
<dbReference type="InterPro" id="IPR036047">
    <property type="entry name" value="F-box-like_dom_sf"/>
</dbReference>
<keyword evidence="3" id="KW-1185">Reference proteome</keyword>
<dbReference type="PROSITE" id="PS50181">
    <property type="entry name" value="FBOX"/>
    <property type="match status" value="1"/>
</dbReference>
<dbReference type="Pfam" id="PF00646">
    <property type="entry name" value="F-box"/>
    <property type="match status" value="1"/>
</dbReference>
<dbReference type="SMART" id="SM00256">
    <property type="entry name" value="FBOX"/>
    <property type="match status" value="1"/>
</dbReference>
<dbReference type="SUPFAM" id="SSF81383">
    <property type="entry name" value="F-box domain"/>
    <property type="match status" value="1"/>
</dbReference>
<feature type="domain" description="F-box" evidence="1">
    <location>
        <begin position="6"/>
        <end position="41"/>
    </location>
</feature>
<name>A0AAD8H9N6_9APIA</name>
<gene>
    <name evidence="2" type="ORF">POM88_039046</name>
</gene>
<protein>
    <recommendedName>
        <fullName evidence="1">F-box domain-containing protein</fullName>
    </recommendedName>
</protein>
<dbReference type="AlphaFoldDB" id="A0AAD8H9N6"/>
<organism evidence="2 3">
    <name type="scientific">Heracleum sosnowskyi</name>
    <dbReference type="NCBI Taxonomy" id="360622"/>
    <lineage>
        <taxon>Eukaryota</taxon>
        <taxon>Viridiplantae</taxon>
        <taxon>Streptophyta</taxon>
        <taxon>Embryophyta</taxon>
        <taxon>Tracheophyta</taxon>
        <taxon>Spermatophyta</taxon>
        <taxon>Magnoliopsida</taxon>
        <taxon>eudicotyledons</taxon>
        <taxon>Gunneridae</taxon>
        <taxon>Pentapetalae</taxon>
        <taxon>asterids</taxon>
        <taxon>campanulids</taxon>
        <taxon>Apiales</taxon>
        <taxon>Apiaceae</taxon>
        <taxon>Apioideae</taxon>
        <taxon>apioid superclade</taxon>
        <taxon>Tordylieae</taxon>
        <taxon>Tordyliinae</taxon>
        <taxon>Heracleum</taxon>
    </lineage>
</organism>
<comment type="caution">
    <text evidence="2">The sequence shown here is derived from an EMBL/GenBank/DDBJ whole genome shotgun (WGS) entry which is preliminary data.</text>
</comment>
<evidence type="ECO:0000313" key="2">
    <source>
        <dbReference type="EMBL" id="KAK1363485.1"/>
    </source>
</evidence>
<dbReference type="EMBL" id="JAUIZM010000009">
    <property type="protein sequence ID" value="KAK1363485.1"/>
    <property type="molecule type" value="Genomic_DNA"/>
</dbReference>
<evidence type="ECO:0000259" key="1">
    <source>
        <dbReference type="PROSITE" id="PS50181"/>
    </source>
</evidence>
<sequence length="367" mass="43073">MDKDKHPDFSNLPTSVLRMIKDRLDFKNNLRFAFVCKSWRDAWLSYSKDDSLCRESPPWLMIYNLEWSGRCEFISTSTEERFSIFHRDLNYHKETLFTKQGWLLLLGTGGLCSHLLLLNPFSNKKIELPDGFSWLLDYCKGAFTLADGKPDLVAFAGLDAGVKKEPYLRLWTIRMNDHNSLWTQHRVKIPQSWNPFRPRCLVIIGQNIYIVCRTLKFLVLNLSRREWSTGQHFLRPCDAYIDTNKGVLWNADPYRTGATLFRLNDNCRDSEKLKVEDLVNECWFIKDWPYDGYVVSKDIDAAISHELVKSGYLTRRVVPYYSEDDPKTVRQITVYMINNKSIVEWVDMPYNSSKEDCCCDRLSESFE</sequence>
<dbReference type="Gene3D" id="1.20.1280.50">
    <property type="match status" value="1"/>
</dbReference>
<accession>A0AAD8H9N6</accession>
<dbReference type="InterPro" id="IPR050942">
    <property type="entry name" value="F-box_BR-signaling"/>
</dbReference>
<dbReference type="InterPro" id="IPR001810">
    <property type="entry name" value="F-box_dom"/>
</dbReference>
<reference evidence="2" key="1">
    <citation type="submission" date="2023-02" db="EMBL/GenBank/DDBJ databases">
        <title>Genome of toxic invasive species Heracleum sosnowskyi carries increased number of genes despite the absence of recent whole-genome duplications.</title>
        <authorList>
            <person name="Schelkunov M."/>
            <person name="Shtratnikova V."/>
            <person name="Makarenko M."/>
            <person name="Klepikova A."/>
            <person name="Omelchenko D."/>
            <person name="Novikova G."/>
            <person name="Obukhova E."/>
            <person name="Bogdanov V."/>
            <person name="Penin A."/>
            <person name="Logacheva M."/>
        </authorList>
    </citation>
    <scope>NUCLEOTIDE SEQUENCE</scope>
    <source>
        <strain evidence="2">Hsosn_3</strain>
        <tissue evidence="2">Leaf</tissue>
    </source>
</reference>
<proteinExistence type="predicted"/>
<dbReference type="Proteomes" id="UP001237642">
    <property type="component" value="Unassembled WGS sequence"/>
</dbReference>
<dbReference type="PANTHER" id="PTHR44259">
    <property type="entry name" value="OS07G0183000 PROTEIN-RELATED"/>
    <property type="match status" value="1"/>
</dbReference>